<feature type="region of interest" description="Disordered" evidence="1">
    <location>
        <begin position="54"/>
        <end position="76"/>
    </location>
</feature>
<reference evidence="2" key="1">
    <citation type="journal article" date="2014" name="Front. Microbiol.">
        <title>High frequency of phylogenetically diverse reductive dehalogenase-homologous genes in deep subseafloor sedimentary metagenomes.</title>
        <authorList>
            <person name="Kawai M."/>
            <person name="Futagami T."/>
            <person name="Toyoda A."/>
            <person name="Takaki Y."/>
            <person name="Nishi S."/>
            <person name="Hori S."/>
            <person name="Arai W."/>
            <person name="Tsubouchi T."/>
            <person name="Morono Y."/>
            <person name="Uchiyama I."/>
            <person name="Ito T."/>
            <person name="Fujiyama A."/>
            <person name="Inagaki F."/>
            <person name="Takami H."/>
        </authorList>
    </citation>
    <scope>NUCLEOTIDE SEQUENCE</scope>
    <source>
        <strain evidence="2">Expedition CK06-06</strain>
    </source>
</reference>
<accession>X1SJT5</accession>
<name>X1SJT5_9ZZZZ</name>
<comment type="caution">
    <text evidence="2">The sequence shown here is derived from an EMBL/GenBank/DDBJ whole genome shotgun (WGS) entry which is preliminary data.</text>
</comment>
<proteinExistence type="predicted"/>
<organism evidence="2">
    <name type="scientific">marine sediment metagenome</name>
    <dbReference type="NCBI Taxonomy" id="412755"/>
    <lineage>
        <taxon>unclassified sequences</taxon>
        <taxon>metagenomes</taxon>
        <taxon>ecological metagenomes</taxon>
    </lineage>
</organism>
<dbReference type="EMBL" id="BARW01002141">
    <property type="protein sequence ID" value="GAI68019.1"/>
    <property type="molecule type" value="Genomic_DNA"/>
</dbReference>
<evidence type="ECO:0000313" key="2">
    <source>
        <dbReference type="EMBL" id="GAI68019.1"/>
    </source>
</evidence>
<feature type="region of interest" description="Disordered" evidence="1">
    <location>
        <begin position="1"/>
        <end position="33"/>
    </location>
</feature>
<dbReference type="AlphaFoldDB" id="X1SJT5"/>
<sequence length="76" mass="9337">MSKEKVESFDELLARHKRETEEENREWKEQEQRNQVERIAILNQETARLNALGREFEQDDEEEQRKHLKSLHLDFD</sequence>
<protein>
    <submittedName>
        <fullName evidence="2">Uncharacterized protein</fullName>
    </submittedName>
</protein>
<gene>
    <name evidence="2" type="ORF">S12H4_06189</name>
</gene>
<evidence type="ECO:0000256" key="1">
    <source>
        <dbReference type="SAM" id="MobiDB-lite"/>
    </source>
</evidence>